<comment type="caution">
    <text evidence="2">The sequence shown here is derived from an EMBL/GenBank/DDBJ whole genome shotgun (WGS) entry which is preliminary data.</text>
</comment>
<reference evidence="2" key="1">
    <citation type="submission" date="2021-02" db="EMBL/GenBank/DDBJ databases">
        <authorList>
            <person name="Nowell W R."/>
        </authorList>
    </citation>
    <scope>NUCLEOTIDE SEQUENCE</scope>
</reference>
<organism evidence="2 3">
    <name type="scientific">Rotaria sordida</name>
    <dbReference type="NCBI Taxonomy" id="392033"/>
    <lineage>
        <taxon>Eukaryota</taxon>
        <taxon>Metazoa</taxon>
        <taxon>Spiralia</taxon>
        <taxon>Gnathifera</taxon>
        <taxon>Rotifera</taxon>
        <taxon>Eurotatoria</taxon>
        <taxon>Bdelloidea</taxon>
        <taxon>Philodinida</taxon>
        <taxon>Philodinidae</taxon>
        <taxon>Rotaria</taxon>
    </lineage>
</organism>
<name>A0A818ZQD4_9BILA</name>
<protein>
    <submittedName>
        <fullName evidence="2">Uncharacterized protein</fullName>
    </submittedName>
</protein>
<feature type="compositionally biased region" description="Polar residues" evidence="1">
    <location>
        <begin position="98"/>
        <end position="132"/>
    </location>
</feature>
<accession>A0A818ZQD4</accession>
<proteinExistence type="predicted"/>
<evidence type="ECO:0000313" key="2">
    <source>
        <dbReference type="EMBL" id="CAF3767434.1"/>
    </source>
</evidence>
<sequence length="227" mass="25039">MASRNVNSSTTVADDVNSSTTAVGDVNSVIKISDNSNSLITTNNDDNLWYDVIVMYESDYVPMTYERMTYDPTPSEQTSDGTPATHKRSIVRREESSSDFQTNATPVNMLNRSSLTGSTLNRQSSLPQQPQSKTDKQSDESRVGRSAILSSKHDQQSLHSCSSNDNNYTLYNSDHLSQSPTTLRHSIEKSNTKLEKLKRSIGSSNSLSALPYGSSTESRTKNVCAFM</sequence>
<evidence type="ECO:0000313" key="3">
    <source>
        <dbReference type="Proteomes" id="UP000663836"/>
    </source>
</evidence>
<feature type="region of interest" description="Disordered" evidence="1">
    <location>
        <begin position="68"/>
        <end position="161"/>
    </location>
</feature>
<dbReference type="EMBL" id="CAJOBD010001157">
    <property type="protein sequence ID" value="CAF3767434.1"/>
    <property type="molecule type" value="Genomic_DNA"/>
</dbReference>
<evidence type="ECO:0000256" key="1">
    <source>
        <dbReference type="SAM" id="MobiDB-lite"/>
    </source>
</evidence>
<dbReference type="AlphaFoldDB" id="A0A818ZQD4"/>
<feature type="compositionally biased region" description="Polar residues" evidence="1">
    <location>
        <begin position="72"/>
        <end position="82"/>
    </location>
</feature>
<dbReference type="Proteomes" id="UP000663836">
    <property type="component" value="Unassembled WGS sequence"/>
</dbReference>
<feature type="compositionally biased region" description="Basic and acidic residues" evidence="1">
    <location>
        <begin position="133"/>
        <end position="143"/>
    </location>
</feature>
<gene>
    <name evidence="2" type="ORF">JBS370_LOCUS13479</name>
</gene>